<dbReference type="InterPro" id="IPR001680">
    <property type="entry name" value="WD40_rpt"/>
</dbReference>
<keyword evidence="2" id="KW-0853">WD repeat</keyword>
<dbReference type="GO" id="GO:0005774">
    <property type="term" value="C:vacuolar membrane"/>
    <property type="evidence" value="ECO:0007669"/>
    <property type="project" value="UniProtKB-SubCell"/>
</dbReference>
<comment type="subcellular location">
    <subcellularLocation>
        <location evidence="1">Vacuole membrane</location>
        <topology evidence="1">Peripheral membrane protein</topology>
    </subcellularLocation>
</comment>
<dbReference type="AlphaFoldDB" id="A0A074YE23"/>
<feature type="region of interest" description="Disordered" evidence="5">
    <location>
        <begin position="266"/>
        <end position="294"/>
    </location>
</feature>
<organism evidence="6 7">
    <name type="scientific">Aureobasidium subglaciale (strain EXF-2481)</name>
    <name type="common">Aureobasidium pullulans var. subglaciale</name>
    <dbReference type="NCBI Taxonomy" id="1043005"/>
    <lineage>
        <taxon>Eukaryota</taxon>
        <taxon>Fungi</taxon>
        <taxon>Dikarya</taxon>
        <taxon>Ascomycota</taxon>
        <taxon>Pezizomycotina</taxon>
        <taxon>Dothideomycetes</taxon>
        <taxon>Dothideomycetidae</taxon>
        <taxon>Dothideales</taxon>
        <taxon>Saccotheciaceae</taxon>
        <taxon>Aureobasidium</taxon>
    </lineage>
</organism>
<dbReference type="InParanoid" id="A0A074YE23"/>
<evidence type="ECO:0008006" key="8">
    <source>
        <dbReference type="Google" id="ProtNLM"/>
    </source>
</evidence>
<keyword evidence="7" id="KW-1185">Reference proteome</keyword>
<dbReference type="InterPro" id="IPR015943">
    <property type="entry name" value="WD40/YVTN_repeat-like_dom_sf"/>
</dbReference>
<dbReference type="SUPFAM" id="SSF50978">
    <property type="entry name" value="WD40 repeat-like"/>
    <property type="match status" value="1"/>
</dbReference>
<dbReference type="OrthoDB" id="1667587at2759"/>
<accession>A0A074YE23</accession>
<evidence type="ECO:0000313" key="7">
    <source>
        <dbReference type="Proteomes" id="UP000030641"/>
    </source>
</evidence>
<dbReference type="OMA" id="ATWGGMF"/>
<dbReference type="Pfam" id="PF21032">
    <property type="entry name" value="PROPPIN"/>
    <property type="match status" value="2"/>
</dbReference>
<evidence type="ECO:0000256" key="2">
    <source>
        <dbReference type="ARBA" id="ARBA00022574"/>
    </source>
</evidence>
<evidence type="ECO:0000256" key="3">
    <source>
        <dbReference type="ARBA" id="ARBA00022737"/>
    </source>
</evidence>
<gene>
    <name evidence="6" type="ORF">AUEXF2481DRAFT_66546</name>
</gene>
<feature type="compositionally biased region" description="Low complexity" evidence="5">
    <location>
        <begin position="266"/>
        <end position="280"/>
    </location>
</feature>
<reference evidence="6 7" key="1">
    <citation type="journal article" date="2014" name="BMC Genomics">
        <title>Genome sequencing of four Aureobasidium pullulans varieties: biotechnological potential, stress tolerance, and description of new species.</title>
        <authorList>
            <person name="Gostin Ar C."/>
            <person name="Ohm R.A."/>
            <person name="Kogej T."/>
            <person name="Sonjak S."/>
            <person name="Turk M."/>
            <person name="Zajc J."/>
            <person name="Zalar P."/>
            <person name="Grube M."/>
            <person name="Sun H."/>
            <person name="Han J."/>
            <person name="Sharma A."/>
            <person name="Chiniquy J."/>
            <person name="Ngan C.Y."/>
            <person name="Lipzen A."/>
            <person name="Barry K."/>
            <person name="Grigoriev I.V."/>
            <person name="Gunde-Cimerman N."/>
        </authorList>
    </citation>
    <scope>NUCLEOTIDE SEQUENCE [LARGE SCALE GENOMIC DNA]</scope>
    <source>
        <strain evidence="6 7">EXF-2481</strain>
    </source>
</reference>
<comment type="similarity">
    <text evidence="4">Belongs to the WD repeat PROPPIN family.</text>
</comment>
<evidence type="ECO:0000256" key="4">
    <source>
        <dbReference type="ARBA" id="ARBA00025740"/>
    </source>
</evidence>
<dbReference type="Gene3D" id="2.130.10.10">
    <property type="entry name" value="YVTN repeat-like/Quinoprotein amine dehydrogenase"/>
    <property type="match status" value="1"/>
</dbReference>
<dbReference type="GeneID" id="25370261"/>
<proteinExistence type="inferred from homology"/>
<evidence type="ECO:0000256" key="5">
    <source>
        <dbReference type="SAM" id="MobiDB-lite"/>
    </source>
</evidence>
<dbReference type="EMBL" id="KL584762">
    <property type="protein sequence ID" value="KEQ94304.1"/>
    <property type="molecule type" value="Genomic_DNA"/>
</dbReference>
<dbReference type="FunCoup" id="A0A074YE23">
    <property type="interactions" value="547"/>
</dbReference>
<sequence>MALNYITFNQDHSFLAVATTDGMRVYSTNPFALVFQTPLTENGASGDISILEMLFSTSLVAMVLSPRLLRIINTKRQTTVCELTFPARVGAVRLNRKRLLVVMEDLMFVYDVSSMKVLEEIVTPSNPYAICALSPDSKNNYIAYPMRKKEYTAQPAPSHVPPSGPRVTEPMGGDVMLYDANDMQEVKVISAHQAPLSCIAMNKEGTLLATASEKGTIIRVFAIPSAKKLYQFRRGSMPARIHCMSFNETSTLLCVSSATETVHIFNSSDPSSSSNLGDSPADPSAKPSRGPGWMSMVRRTSQNVSTSLVSRAAGYLPNAVTEIWEPTRDFAWVRIPKGRNGAPVKSVVAMGEAAPEVMVATSEGDFLIYNIDLENGGEGTLVRQHSVRERSETQSGFNTE</sequence>
<protein>
    <recommendedName>
        <fullName evidence="8">Autophagy-related protein 18</fullName>
    </recommendedName>
</protein>
<dbReference type="Proteomes" id="UP000030641">
    <property type="component" value="Unassembled WGS sequence"/>
</dbReference>
<name>A0A074YE23_AURSE</name>
<dbReference type="HOGENOM" id="CLU_025895_5_2_1"/>
<dbReference type="STRING" id="1043005.A0A074YE23"/>
<dbReference type="InterPro" id="IPR036322">
    <property type="entry name" value="WD40_repeat_dom_sf"/>
</dbReference>
<keyword evidence="3" id="KW-0677">Repeat</keyword>
<dbReference type="RefSeq" id="XP_013342950.1">
    <property type="nucleotide sequence ID" value="XM_013487496.1"/>
</dbReference>
<evidence type="ECO:0000256" key="1">
    <source>
        <dbReference type="ARBA" id="ARBA00004148"/>
    </source>
</evidence>
<dbReference type="InterPro" id="IPR048720">
    <property type="entry name" value="PROPPIN"/>
</dbReference>
<evidence type="ECO:0000313" key="6">
    <source>
        <dbReference type="EMBL" id="KEQ94304.1"/>
    </source>
</evidence>
<dbReference type="SMART" id="SM00320">
    <property type="entry name" value="WD40"/>
    <property type="match status" value="2"/>
</dbReference>
<dbReference type="PANTHER" id="PTHR11227">
    <property type="entry name" value="WD-REPEAT PROTEIN INTERACTING WITH PHOSPHOINOSIDES WIPI -RELATED"/>
    <property type="match status" value="1"/>
</dbReference>